<name>A0AAE0Z5W8_9GAST</name>
<accession>A0AAE0Z5W8</accession>
<feature type="region of interest" description="Disordered" evidence="1">
    <location>
        <begin position="1"/>
        <end position="36"/>
    </location>
</feature>
<keyword evidence="3" id="KW-1185">Reference proteome</keyword>
<dbReference type="AlphaFoldDB" id="A0AAE0Z5W8"/>
<sequence length="94" mass="10515">MVHETQHFPTQRDRAINITCTPAPGHSTLGPRTAKSTMKITPNFSNSFPASLSRWSAQQLQRYRIIYRCSKMVSALLVIKSHKACEITDSSAPL</sequence>
<gene>
    <name evidence="2" type="ORF">RRG08_017230</name>
</gene>
<organism evidence="2 3">
    <name type="scientific">Elysia crispata</name>
    <name type="common">lettuce slug</name>
    <dbReference type="NCBI Taxonomy" id="231223"/>
    <lineage>
        <taxon>Eukaryota</taxon>
        <taxon>Metazoa</taxon>
        <taxon>Spiralia</taxon>
        <taxon>Lophotrochozoa</taxon>
        <taxon>Mollusca</taxon>
        <taxon>Gastropoda</taxon>
        <taxon>Heterobranchia</taxon>
        <taxon>Euthyneura</taxon>
        <taxon>Panpulmonata</taxon>
        <taxon>Sacoglossa</taxon>
        <taxon>Placobranchoidea</taxon>
        <taxon>Plakobranchidae</taxon>
        <taxon>Elysia</taxon>
    </lineage>
</organism>
<comment type="caution">
    <text evidence="2">The sequence shown here is derived from an EMBL/GenBank/DDBJ whole genome shotgun (WGS) entry which is preliminary data.</text>
</comment>
<evidence type="ECO:0000313" key="2">
    <source>
        <dbReference type="EMBL" id="KAK3762507.1"/>
    </source>
</evidence>
<protein>
    <submittedName>
        <fullName evidence="2">Uncharacterized protein</fullName>
    </submittedName>
</protein>
<evidence type="ECO:0000313" key="3">
    <source>
        <dbReference type="Proteomes" id="UP001283361"/>
    </source>
</evidence>
<dbReference type="EMBL" id="JAWDGP010004709">
    <property type="protein sequence ID" value="KAK3762507.1"/>
    <property type="molecule type" value="Genomic_DNA"/>
</dbReference>
<dbReference type="Proteomes" id="UP001283361">
    <property type="component" value="Unassembled WGS sequence"/>
</dbReference>
<evidence type="ECO:0000256" key="1">
    <source>
        <dbReference type="SAM" id="MobiDB-lite"/>
    </source>
</evidence>
<reference evidence="2" key="1">
    <citation type="journal article" date="2023" name="G3 (Bethesda)">
        <title>A reference genome for the long-term kleptoplast-retaining sea slug Elysia crispata morphotype clarki.</title>
        <authorList>
            <person name="Eastman K.E."/>
            <person name="Pendleton A.L."/>
            <person name="Shaikh M.A."/>
            <person name="Suttiyut T."/>
            <person name="Ogas R."/>
            <person name="Tomko P."/>
            <person name="Gavelis G."/>
            <person name="Widhalm J.R."/>
            <person name="Wisecaver J.H."/>
        </authorList>
    </citation>
    <scope>NUCLEOTIDE SEQUENCE</scope>
    <source>
        <strain evidence="2">ECLA1</strain>
    </source>
</reference>
<proteinExistence type="predicted"/>
<feature type="compositionally biased region" description="Basic and acidic residues" evidence="1">
    <location>
        <begin position="1"/>
        <end position="15"/>
    </location>
</feature>